<sequence>MKAATQRVCLILTTAAAIALAPLSATAGNFDPALEKDLVRICAALKSDSRLALHRAVKRSRLSYKQIDEGLMCNGESAQDFARTHNANLTASTLAAKARSNNGVLTARRSGE</sequence>
<feature type="signal peptide" evidence="1">
    <location>
        <begin position="1"/>
        <end position="27"/>
    </location>
</feature>
<keyword evidence="3" id="KW-1185">Reference proteome</keyword>
<proteinExistence type="predicted"/>
<dbReference type="EMBL" id="JAUCBP010000012">
    <property type="protein sequence ID" value="MDM7861928.1"/>
    <property type="molecule type" value="Genomic_DNA"/>
</dbReference>
<accession>A0ABT7T0F4</accession>
<organism evidence="2 3">
    <name type="scientific">Alteromonas arenosi</name>
    <dbReference type="NCBI Taxonomy" id="3055817"/>
    <lineage>
        <taxon>Bacteria</taxon>
        <taxon>Pseudomonadati</taxon>
        <taxon>Pseudomonadota</taxon>
        <taxon>Gammaproteobacteria</taxon>
        <taxon>Alteromonadales</taxon>
        <taxon>Alteromonadaceae</taxon>
        <taxon>Alteromonas/Salinimonas group</taxon>
        <taxon>Alteromonas</taxon>
    </lineage>
</organism>
<dbReference type="Proteomes" id="UP001234343">
    <property type="component" value="Unassembled WGS sequence"/>
</dbReference>
<dbReference type="InterPro" id="IPR022193">
    <property type="entry name" value="DUF3718"/>
</dbReference>
<comment type="caution">
    <text evidence="2">The sequence shown here is derived from an EMBL/GenBank/DDBJ whole genome shotgun (WGS) entry which is preliminary data.</text>
</comment>
<name>A0ABT7T0F4_9ALTE</name>
<evidence type="ECO:0000256" key="1">
    <source>
        <dbReference type="SAM" id="SignalP"/>
    </source>
</evidence>
<evidence type="ECO:0000313" key="2">
    <source>
        <dbReference type="EMBL" id="MDM7861928.1"/>
    </source>
</evidence>
<keyword evidence="1" id="KW-0732">Signal</keyword>
<protein>
    <submittedName>
        <fullName evidence="2">DUF3718 domain-containing protein</fullName>
    </submittedName>
</protein>
<dbReference type="Pfam" id="PF12514">
    <property type="entry name" value="DUF3718"/>
    <property type="match status" value="1"/>
</dbReference>
<evidence type="ECO:0000313" key="3">
    <source>
        <dbReference type="Proteomes" id="UP001234343"/>
    </source>
</evidence>
<reference evidence="2 3" key="1">
    <citation type="submission" date="2023-06" db="EMBL/GenBank/DDBJ databases">
        <title>Alteromonas sp. ASW11-36 isolated from intertidal sand.</title>
        <authorList>
            <person name="Li Y."/>
        </authorList>
    </citation>
    <scope>NUCLEOTIDE SEQUENCE [LARGE SCALE GENOMIC DNA]</scope>
    <source>
        <strain evidence="2 3">ASW11-36</strain>
    </source>
</reference>
<feature type="chain" id="PRO_5046666151" evidence="1">
    <location>
        <begin position="28"/>
        <end position="112"/>
    </location>
</feature>
<dbReference type="RefSeq" id="WP_289366623.1">
    <property type="nucleotide sequence ID" value="NZ_JAUCBP010000012.1"/>
</dbReference>
<gene>
    <name evidence="2" type="ORF">QTP81_15095</name>
</gene>